<evidence type="ECO:0000259" key="16">
    <source>
        <dbReference type="Pfam" id="PF02706"/>
    </source>
</evidence>
<keyword evidence="20" id="KW-1185">Reference proteome</keyword>
<comment type="similarity">
    <text evidence="3">Belongs to the etk/wzc family.</text>
</comment>
<evidence type="ECO:0000256" key="8">
    <source>
        <dbReference type="ARBA" id="ARBA00022692"/>
    </source>
</evidence>
<evidence type="ECO:0000256" key="4">
    <source>
        <dbReference type="ARBA" id="ARBA00011903"/>
    </source>
</evidence>
<evidence type="ECO:0000259" key="18">
    <source>
        <dbReference type="Pfam" id="PF13807"/>
    </source>
</evidence>
<evidence type="ECO:0000259" key="17">
    <source>
        <dbReference type="Pfam" id="PF13614"/>
    </source>
</evidence>
<feature type="domain" description="Polysaccharide chain length determinant N-terminal" evidence="16">
    <location>
        <begin position="34"/>
        <end position="119"/>
    </location>
</feature>
<dbReference type="InterPro" id="IPR027417">
    <property type="entry name" value="P-loop_NTPase"/>
</dbReference>
<dbReference type="Pfam" id="PF13614">
    <property type="entry name" value="AAA_31"/>
    <property type="match status" value="1"/>
</dbReference>
<evidence type="ECO:0000256" key="3">
    <source>
        <dbReference type="ARBA" id="ARBA00008883"/>
    </source>
</evidence>
<dbReference type="RefSeq" id="WP_171835175.1">
    <property type="nucleotide sequence ID" value="NZ_CP053708.1"/>
</dbReference>
<dbReference type="AlphaFoldDB" id="A0A6M8HT88"/>
<evidence type="ECO:0000313" key="19">
    <source>
        <dbReference type="EMBL" id="QKE91729.1"/>
    </source>
</evidence>
<dbReference type="Gene3D" id="3.40.50.300">
    <property type="entry name" value="P-loop containing nucleotide triphosphate hydrolases"/>
    <property type="match status" value="1"/>
</dbReference>
<dbReference type="InterPro" id="IPR005702">
    <property type="entry name" value="Wzc-like_C"/>
</dbReference>
<evidence type="ECO:0000256" key="2">
    <source>
        <dbReference type="ARBA" id="ARBA00007316"/>
    </source>
</evidence>
<dbReference type="EC" id="2.7.10.2" evidence="4"/>
<name>A0A6M8HT88_9PROT</name>
<dbReference type="PANTHER" id="PTHR32309:SF13">
    <property type="entry name" value="FERRIC ENTEROBACTIN TRANSPORT PROTEIN FEPE"/>
    <property type="match status" value="1"/>
</dbReference>
<reference evidence="19 20" key="1">
    <citation type="journal article" date="2014" name="World J. Microbiol. Biotechnol.">
        <title>Biodiversity and physiological characteristics of Antarctic and Arctic lichens-associated bacteria.</title>
        <authorList>
            <person name="Lee Y.M."/>
            <person name="Kim E.H."/>
            <person name="Lee H.K."/>
            <person name="Hong S.G."/>
        </authorList>
    </citation>
    <scope>NUCLEOTIDE SEQUENCE [LARGE SCALE GENOMIC DNA]</scope>
    <source>
        <strain evidence="19 20">PAMC 26569</strain>
    </source>
</reference>
<dbReference type="InterPro" id="IPR003856">
    <property type="entry name" value="LPS_length_determ_N"/>
</dbReference>
<dbReference type="GO" id="GO:0005886">
    <property type="term" value="C:plasma membrane"/>
    <property type="evidence" value="ECO:0007669"/>
    <property type="project" value="UniProtKB-SubCell"/>
</dbReference>
<evidence type="ECO:0000256" key="14">
    <source>
        <dbReference type="ARBA" id="ARBA00023137"/>
    </source>
</evidence>
<protein>
    <recommendedName>
        <fullName evidence="4">non-specific protein-tyrosine kinase</fullName>
        <ecNumber evidence="4">2.7.10.2</ecNumber>
    </recommendedName>
</protein>
<comment type="subcellular location">
    <subcellularLocation>
        <location evidence="1">Cell inner membrane</location>
        <topology evidence="1">Multi-pass membrane protein</topology>
    </subcellularLocation>
</comment>
<feature type="domain" description="Tyrosine-protein kinase G-rich" evidence="18">
    <location>
        <begin position="402"/>
        <end position="475"/>
    </location>
</feature>
<dbReference type="SUPFAM" id="SSF52540">
    <property type="entry name" value="P-loop containing nucleoside triphosphate hydrolases"/>
    <property type="match status" value="1"/>
</dbReference>
<keyword evidence="5" id="KW-1003">Cell membrane</keyword>
<keyword evidence="12" id="KW-1133">Transmembrane helix</keyword>
<keyword evidence="11" id="KW-0067">ATP-binding</keyword>
<gene>
    <name evidence="19" type="ORF">HN018_18330</name>
</gene>
<accession>A0A6M8HT88</accession>
<feature type="domain" description="AAA" evidence="17">
    <location>
        <begin position="546"/>
        <end position="657"/>
    </location>
</feature>
<keyword evidence="13" id="KW-0472">Membrane</keyword>
<dbReference type="Pfam" id="PF02706">
    <property type="entry name" value="Wzz"/>
    <property type="match status" value="1"/>
</dbReference>
<keyword evidence="7" id="KW-0808">Transferase</keyword>
<dbReference type="CDD" id="cd05387">
    <property type="entry name" value="BY-kinase"/>
    <property type="match status" value="1"/>
</dbReference>
<evidence type="ECO:0000256" key="12">
    <source>
        <dbReference type="ARBA" id="ARBA00022989"/>
    </source>
</evidence>
<evidence type="ECO:0000313" key="20">
    <source>
        <dbReference type="Proteomes" id="UP000500767"/>
    </source>
</evidence>
<dbReference type="Pfam" id="PF13807">
    <property type="entry name" value="GNVR"/>
    <property type="match status" value="1"/>
</dbReference>
<keyword evidence="10 19" id="KW-0418">Kinase</keyword>
<keyword evidence="9" id="KW-0547">Nucleotide-binding</keyword>
<dbReference type="InterPro" id="IPR032807">
    <property type="entry name" value="GNVR"/>
</dbReference>
<keyword evidence="6" id="KW-0997">Cell inner membrane</keyword>
<keyword evidence="8" id="KW-0812">Transmembrane</keyword>
<dbReference type="InterPro" id="IPR050445">
    <property type="entry name" value="Bact_polysacc_biosynth/exp"/>
</dbReference>
<dbReference type="GO" id="GO:0004713">
    <property type="term" value="F:protein tyrosine kinase activity"/>
    <property type="evidence" value="ECO:0007669"/>
    <property type="project" value="TreeGrafter"/>
</dbReference>
<evidence type="ECO:0000256" key="6">
    <source>
        <dbReference type="ARBA" id="ARBA00022519"/>
    </source>
</evidence>
<evidence type="ECO:0000256" key="5">
    <source>
        <dbReference type="ARBA" id="ARBA00022475"/>
    </source>
</evidence>
<evidence type="ECO:0000256" key="7">
    <source>
        <dbReference type="ARBA" id="ARBA00022679"/>
    </source>
</evidence>
<comment type="catalytic activity">
    <reaction evidence="15">
        <text>L-tyrosyl-[protein] + ATP = O-phospho-L-tyrosyl-[protein] + ADP + H(+)</text>
        <dbReference type="Rhea" id="RHEA:10596"/>
        <dbReference type="Rhea" id="RHEA-COMP:10136"/>
        <dbReference type="Rhea" id="RHEA-COMP:20101"/>
        <dbReference type="ChEBI" id="CHEBI:15378"/>
        <dbReference type="ChEBI" id="CHEBI:30616"/>
        <dbReference type="ChEBI" id="CHEBI:46858"/>
        <dbReference type="ChEBI" id="CHEBI:61978"/>
        <dbReference type="ChEBI" id="CHEBI:456216"/>
        <dbReference type="EC" id="2.7.10.2"/>
    </reaction>
</comment>
<evidence type="ECO:0000256" key="15">
    <source>
        <dbReference type="ARBA" id="ARBA00051245"/>
    </source>
</evidence>
<evidence type="ECO:0000256" key="9">
    <source>
        <dbReference type="ARBA" id="ARBA00022741"/>
    </source>
</evidence>
<dbReference type="InterPro" id="IPR025669">
    <property type="entry name" value="AAA_dom"/>
</dbReference>
<comment type="similarity">
    <text evidence="2">Belongs to the CpsD/CapB family.</text>
</comment>
<evidence type="ECO:0000256" key="11">
    <source>
        <dbReference type="ARBA" id="ARBA00022840"/>
    </source>
</evidence>
<evidence type="ECO:0000256" key="1">
    <source>
        <dbReference type="ARBA" id="ARBA00004429"/>
    </source>
</evidence>
<dbReference type="PANTHER" id="PTHR32309">
    <property type="entry name" value="TYROSINE-PROTEIN KINASE"/>
    <property type="match status" value="1"/>
</dbReference>
<sequence length="737" mass="79945">MPSKMLAPNSIPLSDFSWRAESPLLATETSIPRDIYRVVARHKYVFAATLLLVTASSVVVAKYLPGQYTSSSTVVIETSQPEAVTLNEMLTDTRADAEAIATELEILYSREFIEQVANRLKLVDNPEFNPALRHGLLEAMPTALFGYRLPASWAAARPVAPGHRAMNDVVASIKNHLVVGPLGRARAIRIAFTSGDPRTAAAIVNTMADLYMAEHGRIRDEQTRLANSWIDQRLLVLKNKADASSAAVGLYKTQHGLLRSRDSLLVEQEVGEVSTQLTAAQARQTDAAVALADASRAGPQQVSTVLNSPVIQQLRAQEARLTVENAELSSQLGDAHPIEIGIDARIRDIRSQIAAETSRLIHSLQSANEMASASRAATAARMAEARLHVEQADTLQTGLQAKEREAAVDSAFYQTFLTRSKETDPQFNFPRINVRVLSWAVPTDRPSSPNRSLIVLAGLVLGLIMASAAVALREMLAKGLRTPESFERLLGFSPLGIVPFLRRHSEQRQQETLQDAAAVLWARLAGSQDGKLPRSVLVTSAVPREGKTTCSRLLGMAAAERGQRVLIVDADLYRSSLTTTVGQHAGAAGLADIIRGDVTMNDAAIKHLPNLDIITAGRADRAPIRLLTQMPFDRFMAQAEAEYDLVILDSPPMLVSSDAGLLASSVEATLLLVRWGHTPASAIKAALRQLSDIRARGLQVVVSQVDLAKHAKYGDATSQAMLRHGRKYHQLLGLAAR</sequence>
<keyword evidence="14" id="KW-0829">Tyrosine-protein kinase</keyword>
<dbReference type="Proteomes" id="UP000500767">
    <property type="component" value="Chromosome"/>
</dbReference>
<evidence type="ECO:0000256" key="10">
    <source>
        <dbReference type="ARBA" id="ARBA00022777"/>
    </source>
</evidence>
<dbReference type="KEGG" id="lck:HN018_18330"/>
<evidence type="ECO:0000256" key="13">
    <source>
        <dbReference type="ARBA" id="ARBA00023136"/>
    </source>
</evidence>
<dbReference type="EMBL" id="CP053708">
    <property type="protein sequence ID" value="QKE91729.1"/>
    <property type="molecule type" value="Genomic_DNA"/>
</dbReference>
<proteinExistence type="inferred from homology"/>
<organism evidence="19 20">
    <name type="scientific">Lichenicola cladoniae</name>
    <dbReference type="NCBI Taxonomy" id="1484109"/>
    <lineage>
        <taxon>Bacteria</taxon>
        <taxon>Pseudomonadati</taxon>
        <taxon>Pseudomonadota</taxon>
        <taxon>Alphaproteobacteria</taxon>
        <taxon>Acetobacterales</taxon>
        <taxon>Acetobacteraceae</taxon>
        <taxon>Lichenicola</taxon>
    </lineage>
</organism>